<keyword evidence="3" id="KW-1185">Reference proteome</keyword>
<organism evidence="2 3">
    <name type="scientific">Streptomyces ziwulingensis</name>
    <dbReference type="NCBI Taxonomy" id="1045501"/>
    <lineage>
        <taxon>Bacteria</taxon>
        <taxon>Bacillati</taxon>
        <taxon>Actinomycetota</taxon>
        <taxon>Actinomycetes</taxon>
        <taxon>Kitasatosporales</taxon>
        <taxon>Streptomycetaceae</taxon>
        <taxon>Streptomyces</taxon>
    </lineage>
</organism>
<accession>A0ABP9CNA2</accession>
<dbReference type="EMBL" id="BAABIG010000052">
    <property type="protein sequence ID" value="GAA4811734.1"/>
    <property type="molecule type" value="Genomic_DNA"/>
</dbReference>
<reference evidence="3" key="1">
    <citation type="journal article" date="2019" name="Int. J. Syst. Evol. Microbiol.">
        <title>The Global Catalogue of Microorganisms (GCM) 10K type strain sequencing project: providing services to taxonomists for standard genome sequencing and annotation.</title>
        <authorList>
            <consortium name="The Broad Institute Genomics Platform"/>
            <consortium name="The Broad Institute Genome Sequencing Center for Infectious Disease"/>
            <person name="Wu L."/>
            <person name="Ma J."/>
        </authorList>
    </citation>
    <scope>NUCLEOTIDE SEQUENCE [LARGE SCALE GENOMIC DNA]</scope>
    <source>
        <strain evidence="3">JCM 18081</strain>
    </source>
</reference>
<evidence type="ECO:0000256" key="1">
    <source>
        <dbReference type="ARBA" id="ARBA00022679"/>
    </source>
</evidence>
<evidence type="ECO:0000313" key="2">
    <source>
        <dbReference type="EMBL" id="GAA4811734.1"/>
    </source>
</evidence>
<dbReference type="Pfam" id="PF02515">
    <property type="entry name" value="CoA_transf_3"/>
    <property type="match status" value="1"/>
</dbReference>
<dbReference type="SUPFAM" id="SSF89796">
    <property type="entry name" value="CoA-transferase family III (CaiB/BaiF)"/>
    <property type="match status" value="1"/>
</dbReference>
<dbReference type="InterPro" id="IPR044855">
    <property type="entry name" value="CoA-Trfase_III_dom3_sf"/>
</dbReference>
<keyword evidence="1 2" id="KW-0808">Transferase</keyword>
<dbReference type="Proteomes" id="UP001501265">
    <property type="component" value="Unassembled WGS sequence"/>
</dbReference>
<comment type="caution">
    <text evidence="2">The sequence shown here is derived from an EMBL/GenBank/DDBJ whole genome shotgun (WGS) entry which is preliminary data.</text>
</comment>
<dbReference type="PANTHER" id="PTHR48207">
    <property type="entry name" value="SUCCINATE--HYDROXYMETHYLGLUTARATE COA-TRANSFERASE"/>
    <property type="match status" value="1"/>
</dbReference>
<dbReference type="Gene3D" id="3.30.1540.10">
    <property type="entry name" value="formyl-coa transferase, domain 3"/>
    <property type="match status" value="1"/>
</dbReference>
<dbReference type="Gene3D" id="3.40.50.10540">
    <property type="entry name" value="Crotonobetainyl-coa:carnitine coa-transferase, domain 1"/>
    <property type="match status" value="1"/>
</dbReference>
<proteinExistence type="predicted"/>
<dbReference type="InterPro" id="IPR050483">
    <property type="entry name" value="CoA-transferase_III_domain"/>
</dbReference>
<name>A0ABP9CNA2_9ACTN</name>
<gene>
    <name evidence="2" type="ORF">GCM10023220_48550</name>
</gene>
<evidence type="ECO:0000313" key="3">
    <source>
        <dbReference type="Proteomes" id="UP001501265"/>
    </source>
</evidence>
<protein>
    <submittedName>
        <fullName evidence="2">CoA transferase</fullName>
    </submittedName>
</protein>
<dbReference type="PANTHER" id="PTHR48207:SF3">
    <property type="entry name" value="SUCCINATE--HYDROXYMETHYLGLUTARATE COA-TRANSFERASE"/>
    <property type="match status" value="1"/>
</dbReference>
<dbReference type="InterPro" id="IPR003673">
    <property type="entry name" value="CoA-Trfase_fam_III"/>
</dbReference>
<dbReference type="GO" id="GO:0016740">
    <property type="term" value="F:transferase activity"/>
    <property type="evidence" value="ECO:0007669"/>
    <property type="project" value="UniProtKB-KW"/>
</dbReference>
<dbReference type="InterPro" id="IPR023606">
    <property type="entry name" value="CoA-Trfase_III_dom_1_sf"/>
</dbReference>
<sequence>MHVRPLDAVRVLDLTNVLAGPYCSYQLMLMGAEVVKVERPGQGDLARSLGPDAALNRDGAGASFLAQNAGKKSLELDLGDTADRAVFEELLTGADVLLENFRAGVLERMGYGADRLERLNERLVYCSISGFGHTGPMSEAPAYDQIVQGLAGMMSVTGTPETAPQRIGFPVCDTTGGLMAAFAISAALLRRERTGRGCRLDVSMLEASLSTMGWAVSNYLVSGVPPEPLGDQNPTAAPSGTFHASDGPLNIAANQQRQFETLCRLARVPELITDPRFGEREQRKAHRAELNAALDRALAARPAADWERELNAAGVPAARVLTVPQALEQPQLAHRRFVTELDHPVRAGRPLRVVGNGVLVDGEAFGPPSAPPLLGEHNTERRALARRWSAARAGESAAVAGEATAS</sequence>
<dbReference type="RefSeq" id="WP_345622216.1">
    <property type="nucleotide sequence ID" value="NZ_BAABIG010000052.1"/>
</dbReference>